<proteinExistence type="predicted"/>
<dbReference type="EMBL" id="GDHC01000003">
    <property type="protein sequence ID" value="JAQ18626.1"/>
    <property type="molecule type" value="Transcribed_RNA"/>
</dbReference>
<evidence type="ECO:0000313" key="1">
    <source>
        <dbReference type="EMBL" id="JAQ18626.1"/>
    </source>
</evidence>
<protein>
    <submittedName>
        <fullName evidence="1">Uncharacterized protein</fullName>
    </submittedName>
</protein>
<gene>
    <name evidence="1" type="ORF">g.94943</name>
</gene>
<accession>A0A146MIR4</accession>
<organism evidence="1">
    <name type="scientific">Lygus hesperus</name>
    <name type="common">Western plant bug</name>
    <dbReference type="NCBI Taxonomy" id="30085"/>
    <lineage>
        <taxon>Eukaryota</taxon>
        <taxon>Metazoa</taxon>
        <taxon>Ecdysozoa</taxon>
        <taxon>Arthropoda</taxon>
        <taxon>Hexapoda</taxon>
        <taxon>Insecta</taxon>
        <taxon>Pterygota</taxon>
        <taxon>Neoptera</taxon>
        <taxon>Paraneoptera</taxon>
        <taxon>Hemiptera</taxon>
        <taxon>Heteroptera</taxon>
        <taxon>Panheteroptera</taxon>
        <taxon>Cimicomorpha</taxon>
        <taxon>Miridae</taxon>
        <taxon>Mirini</taxon>
        <taxon>Lygus</taxon>
    </lineage>
</organism>
<dbReference type="AlphaFoldDB" id="A0A146MIR4"/>
<sequence>MTILDKAGTDFNSFTYQSLQNDVLDIVNACFVNVQNRLNNAIVAKSVSCLVLSLAFHTQISNELFQQMLQFMYEAISSKHPDTDERLHIEATQFWGHVLHFPRFA</sequence>
<name>A0A146MIR4_LYGHE</name>
<reference evidence="1" key="1">
    <citation type="journal article" date="2016" name="Gigascience">
        <title>De novo construction of an expanded transcriptome assembly for the western tarnished plant bug, Lygus hesperus.</title>
        <authorList>
            <person name="Tassone E.E."/>
            <person name="Geib S.M."/>
            <person name="Hall B."/>
            <person name="Fabrick J.A."/>
            <person name="Brent C.S."/>
            <person name="Hull J.J."/>
        </authorList>
    </citation>
    <scope>NUCLEOTIDE SEQUENCE</scope>
</reference>